<evidence type="ECO:0000313" key="2">
    <source>
        <dbReference type="Proteomes" id="UP000244855"/>
    </source>
</evidence>
<name>A0A2V1CZ78_9PLEO</name>
<keyword evidence="2" id="KW-1185">Reference proteome</keyword>
<protein>
    <submittedName>
        <fullName evidence="1">Uncharacterized protein</fullName>
    </submittedName>
</protein>
<accession>A0A2V1CZ78</accession>
<dbReference type="EMBL" id="KZ806260">
    <property type="protein sequence ID" value="PVH90503.1"/>
    <property type="molecule type" value="Genomic_DNA"/>
</dbReference>
<sequence length="214" mass="23708">MLKARITSLHRHSTDFFVAEPEQRIQWALLHWATYVGFVSLYSDWYEQAMQEVMVDGEGEKHDEVTGSNRYAALLAVSLVVLKVLGVWLAQGLIEADGAASDATLGSVIFPLVSALLDHAVDIRLSLSGHVSLAWMGLVQSVFRNCFFVRPAAAIMHRDVFLATGRVETVCTMVTAIWLCIPGVPHYVKGTWLLCFTPLICDYGLTQILVSKLL</sequence>
<dbReference type="Proteomes" id="UP000244855">
    <property type="component" value="Unassembled WGS sequence"/>
</dbReference>
<gene>
    <name evidence="1" type="ORF">DM02DRAFT_665004</name>
</gene>
<reference evidence="1 2" key="1">
    <citation type="journal article" date="2018" name="Sci. Rep.">
        <title>Comparative genomics provides insights into the lifestyle and reveals functional heterogeneity of dark septate endophytic fungi.</title>
        <authorList>
            <person name="Knapp D.G."/>
            <person name="Nemeth J.B."/>
            <person name="Barry K."/>
            <person name="Hainaut M."/>
            <person name="Henrissat B."/>
            <person name="Johnson J."/>
            <person name="Kuo A."/>
            <person name="Lim J.H.P."/>
            <person name="Lipzen A."/>
            <person name="Nolan M."/>
            <person name="Ohm R.A."/>
            <person name="Tamas L."/>
            <person name="Grigoriev I.V."/>
            <person name="Spatafora J.W."/>
            <person name="Nagy L.G."/>
            <person name="Kovacs G.M."/>
        </authorList>
    </citation>
    <scope>NUCLEOTIDE SEQUENCE [LARGE SCALE GENOMIC DNA]</scope>
    <source>
        <strain evidence="1 2">DSE2036</strain>
    </source>
</reference>
<proteinExistence type="predicted"/>
<organism evidence="1 2">
    <name type="scientific">Periconia macrospinosa</name>
    <dbReference type="NCBI Taxonomy" id="97972"/>
    <lineage>
        <taxon>Eukaryota</taxon>
        <taxon>Fungi</taxon>
        <taxon>Dikarya</taxon>
        <taxon>Ascomycota</taxon>
        <taxon>Pezizomycotina</taxon>
        <taxon>Dothideomycetes</taxon>
        <taxon>Pleosporomycetidae</taxon>
        <taxon>Pleosporales</taxon>
        <taxon>Massarineae</taxon>
        <taxon>Periconiaceae</taxon>
        <taxon>Periconia</taxon>
    </lineage>
</organism>
<evidence type="ECO:0000313" key="1">
    <source>
        <dbReference type="EMBL" id="PVH90503.1"/>
    </source>
</evidence>
<dbReference type="AlphaFoldDB" id="A0A2V1CZ78"/>